<feature type="domain" description="Solute-binding protein family 3/N-terminal" evidence="1">
    <location>
        <begin position="44"/>
        <end position="254"/>
    </location>
</feature>
<evidence type="ECO:0000313" key="3">
    <source>
        <dbReference type="Proteomes" id="UP000193396"/>
    </source>
</evidence>
<dbReference type="PANTHER" id="PTHR38834:SF3">
    <property type="entry name" value="SOLUTE-BINDING PROTEIN FAMILY 3_N-TERMINAL DOMAIN-CONTAINING PROTEIN"/>
    <property type="match status" value="1"/>
</dbReference>
<proteinExistence type="predicted"/>
<reference evidence="2 3" key="1">
    <citation type="submission" date="2014-03" db="EMBL/GenBank/DDBJ databases">
        <title>The draft genome sequence of Thalassospira alkalitolerans JCM 18968.</title>
        <authorList>
            <person name="Lai Q."/>
            <person name="Shao Z."/>
        </authorList>
    </citation>
    <scope>NUCLEOTIDE SEQUENCE [LARGE SCALE GENOMIC DNA]</scope>
    <source>
        <strain evidence="2 3">JCM 18968</strain>
    </source>
</reference>
<dbReference type="STRING" id="1293890.TALK_12760"/>
<keyword evidence="3" id="KW-1185">Reference proteome</keyword>
<name>A0A1Y2L9Y0_9PROT</name>
<dbReference type="PANTHER" id="PTHR38834">
    <property type="entry name" value="PERIPLASMIC SUBSTRATE BINDING PROTEIN FAMILY 3"/>
    <property type="match status" value="1"/>
</dbReference>
<dbReference type="Proteomes" id="UP000193396">
    <property type="component" value="Unassembled WGS sequence"/>
</dbReference>
<protein>
    <submittedName>
        <fullName evidence="2">ABC transporter substrate-binding protein</fullName>
    </submittedName>
</protein>
<evidence type="ECO:0000313" key="2">
    <source>
        <dbReference type="EMBL" id="OSQ47413.1"/>
    </source>
</evidence>
<dbReference type="SUPFAM" id="SSF53850">
    <property type="entry name" value="Periplasmic binding protein-like II"/>
    <property type="match status" value="1"/>
</dbReference>
<accession>A0A1Y2L9Y0</accession>
<comment type="caution">
    <text evidence="2">The sequence shown here is derived from an EMBL/GenBank/DDBJ whole genome shotgun (WGS) entry which is preliminary data.</text>
</comment>
<evidence type="ECO:0000259" key="1">
    <source>
        <dbReference type="Pfam" id="PF00497"/>
    </source>
</evidence>
<dbReference type="Pfam" id="PF00497">
    <property type="entry name" value="SBP_bac_3"/>
    <property type="match status" value="1"/>
</dbReference>
<dbReference type="InterPro" id="IPR001638">
    <property type="entry name" value="Solute-binding_3/MltF_N"/>
</dbReference>
<dbReference type="AlphaFoldDB" id="A0A1Y2L9Y0"/>
<sequence length="259" mass="29882">MAACGRITLVILLMVLAPTLVHAQKPLIIATNIYPPYVNEDVKKSFLPALFDEIGTEMGIEFKIVLMPWLRCEQEVTNLNIWGAIPYTRNAERDQLYLFSDQIYTSDSHFFAYRTPDKAPDKTVPLEYDELTDLRKWRIGGIQGYYYEPLFDKASMDVDYALSENQNFRRLKLGRIDLVPAATTVGWHLIKQLFPPDIAKNFYTLDKPLVDGGTLHLMTSKNYPETQILLKRFNQALTKVKQNGTFARLVEEYGLVMRY</sequence>
<organism evidence="2 3">
    <name type="scientific">Thalassospira alkalitolerans</name>
    <dbReference type="NCBI Taxonomy" id="1293890"/>
    <lineage>
        <taxon>Bacteria</taxon>
        <taxon>Pseudomonadati</taxon>
        <taxon>Pseudomonadota</taxon>
        <taxon>Alphaproteobacteria</taxon>
        <taxon>Rhodospirillales</taxon>
        <taxon>Thalassospiraceae</taxon>
        <taxon>Thalassospira</taxon>
    </lineage>
</organism>
<gene>
    <name evidence="2" type="ORF">TALK_12760</name>
</gene>
<dbReference type="EMBL" id="JFKB01000008">
    <property type="protein sequence ID" value="OSQ47413.1"/>
    <property type="molecule type" value="Genomic_DNA"/>
</dbReference>
<dbReference type="Gene3D" id="3.40.190.10">
    <property type="entry name" value="Periplasmic binding protein-like II"/>
    <property type="match status" value="2"/>
</dbReference>